<feature type="signal peptide" evidence="5">
    <location>
        <begin position="1"/>
        <end position="21"/>
    </location>
</feature>
<dbReference type="InterPro" id="IPR000914">
    <property type="entry name" value="SBP_5_dom"/>
</dbReference>
<feature type="domain" description="Solute-binding protein family 5" evidence="6">
    <location>
        <begin position="105"/>
        <end position="473"/>
    </location>
</feature>
<dbReference type="InterPro" id="IPR030678">
    <property type="entry name" value="Peptide/Ni-bd"/>
</dbReference>
<dbReference type="GO" id="GO:0042597">
    <property type="term" value="C:periplasmic space"/>
    <property type="evidence" value="ECO:0007669"/>
    <property type="project" value="UniProtKB-ARBA"/>
</dbReference>
<dbReference type="OrthoDB" id="9796817at2"/>
<evidence type="ECO:0000259" key="6">
    <source>
        <dbReference type="Pfam" id="PF00496"/>
    </source>
</evidence>
<dbReference type="AlphaFoldDB" id="A0A0A2VBC4"/>
<proteinExistence type="inferred from homology"/>
<dbReference type="Gene3D" id="3.90.76.10">
    <property type="entry name" value="Dipeptide-binding Protein, Domain 1"/>
    <property type="match status" value="1"/>
</dbReference>
<dbReference type="CDD" id="cd08493">
    <property type="entry name" value="PBP2_DppA_like"/>
    <property type="match status" value="1"/>
</dbReference>
<feature type="region of interest" description="Disordered" evidence="4">
    <location>
        <begin position="25"/>
        <end position="61"/>
    </location>
</feature>
<evidence type="ECO:0000256" key="2">
    <source>
        <dbReference type="ARBA" id="ARBA00022448"/>
    </source>
</evidence>
<organism evidence="7 8">
    <name type="scientific">Pontibacillus chungwhensis BH030062</name>
    <dbReference type="NCBI Taxonomy" id="1385513"/>
    <lineage>
        <taxon>Bacteria</taxon>
        <taxon>Bacillati</taxon>
        <taxon>Bacillota</taxon>
        <taxon>Bacilli</taxon>
        <taxon>Bacillales</taxon>
        <taxon>Bacillaceae</taxon>
        <taxon>Pontibacillus</taxon>
    </lineage>
</organism>
<name>A0A0A2VBC4_9BACI</name>
<dbReference type="Pfam" id="PF00496">
    <property type="entry name" value="SBP_bac_5"/>
    <property type="match status" value="1"/>
</dbReference>
<evidence type="ECO:0000256" key="3">
    <source>
        <dbReference type="ARBA" id="ARBA00022729"/>
    </source>
</evidence>
<dbReference type="STRING" id="1385513.N780_16980"/>
<dbReference type="GO" id="GO:0043190">
    <property type="term" value="C:ATP-binding cassette (ABC) transporter complex"/>
    <property type="evidence" value="ECO:0007669"/>
    <property type="project" value="InterPro"/>
</dbReference>
<gene>
    <name evidence="7" type="ORF">N780_16980</name>
</gene>
<dbReference type="InterPro" id="IPR039424">
    <property type="entry name" value="SBP_5"/>
</dbReference>
<dbReference type="Proteomes" id="UP000030153">
    <property type="component" value="Unassembled WGS sequence"/>
</dbReference>
<feature type="compositionally biased region" description="Basic and acidic residues" evidence="4">
    <location>
        <begin position="25"/>
        <end position="36"/>
    </location>
</feature>
<evidence type="ECO:0000256" key="5">
    <source>
        <dbReference type="SAM" id="SignalP"/>
    </source>
</evidence>
<dbReference type="PROSITE" id="PS51257">
    <property type="entry name" value="PROKAR_LIPOPROTEIN"/>
    <property type="match status" value="1"/>
</dbReference>
<protein>
    <submittedName>
        <fullName evidence="7">Peptide ABC transporter substrate-binding protein</fullName>
    </submittedName>
</protein>
<dbReference type="GO" id="GO:0015833">
    <property type="term" value="P:peptide transport"/>
    <property type="evidence" value="ECO:0007669"/>
    <property type="project" value="TreeGrafter"/>
</dbReference>
<evidence type="ECO:0000256" key="1">
    <source>
        <dbReference type="ARBA" id="ARBA00005695"/>
    </source>
</evidence>
<dbReference type="PANTHER" id="PTHR30290">
    <property type="entry name" value="PERIPLASMIC BINDING COMPONENT OF ABC TRANSPORTER"/>
    <property type="match status" value="1"/>
</dbReference>
<dbReference type="EMBL" id="AVBG01000008">
    <property type="protein sequence ID" value="KGP90975.1"/>
    <property type="molecule type" value="Genomic_DNA"/>
</dbReference>
<feature type="compositionally biased region" description="Acidic residues" evidence="4">
    <location>
        <begin position="37"/>
        <end position="57"/>
    </location>
</feature>
<dbReference type="Gene3D" id="3.10.105.10">
    <property type="entry name" value="Dipeptide-binding Protein, Domain 3"/>
    <property type="match status" value="1"/>
</dbReference>
<keyword evidence="8" id="KW-1185">Reference proteome</keyword>
<evidence type="ECO:0000313" key="7">
    <source>
        <dbReference type="EMBL" id="KGP90975.1"/>
    </source>
</evidence>
<keyword evidence="3 5" id="KW-0732">Signal</keyword>
<comment type="similarity">
    <text evidence="1">Belongs to the bacterial solute-binding protein 5 family.</text>
</comment>
<reference evidence="7 8" key="1">
    <citation type="submission" date="2013-08" db="EMBL/GenBank/DDBJ databases">
        <title>Genome of Pontibacillus chungwhensis.</title>
        <authorList>
            <person name="Wang Q."/>
            <person name="Wang G."/>
        </authorList>
    </citation>
    <scope>NUCLEOTIDE SEQUENCE [LARGE SCALE GENOMIC DNA]</scope>
    <source>
        <strain evidence="7 8">BH030062</strain>
    </source>
</reference>
<dbReference type="RefSeq" id="WP_036783896.1">
    <property type="nucleotide sequence ID" value="NZ_AVBG01000008.1"/>
</dbReference>
<dbReference type="GO" id="GO:1904680">
    <property type="term" value="F:peptide transmembrane transporter activity"/>
    <property type="evidence" value="ECO:0007669"/>
    <property type="project" value="TreeGrafter"/>
</dbReference>
<sequence>MTKRFWLLSLLLMLVLSVALVGCSDKEKEDETKEPATEDQTDDTTEETTDEASEEGTEEVKDTLVYARGGDSTALDPITTTEGETFRVTENLFETLLNYEDTNTELVPGLAKEWDVSEDGLTYTFSLEEGVTFHDGTPFNAEAVVFNFERWMNGDADQFPYYTMFGGFKGDEGHVIAGVEAVDELTVQFTLNRPQAPFLKNLAMSPFGMASPAALDEYGDKFTENPIGTGPFKFSEWKRNERIVLEKNEDYWKEGLPKLSKVIYTVIPENSARLNALMSGEVDLIDGVNPSDVERIKADDTLQLLERPSMNIGYMAFTMNRETPMADVLVRQALSHAVPKDQIIEAFYGGLAEPAKTVMPPSIEGYNDAIEDYEYDLEKAKSLLAEAGYADGFEFDLWYMPVPRPYIPEGQKIAEVLQQSFAEIGVTANLQTADWGTYLEKASKGDFDAFLLGWTGDNGDPDNFIYTLLDKDSIGSNNYAYYSNDELHDILIEAQTITDQDKRNELYKEAQVIVHNDAPWIPLVHSTPVIAAKKEISGYIPHPTGSEPVTNTEFTK</sequence>
<accession>A0A0A2VBC4</accession>
<dbReference type="Gene3D" id="3.40.190.10">
    <property type="entry name" value="Periplasmic binding protein-like II"/>
    <property type="match status" value="1"/>
</dbReference>
<evidence type="ECO:0000313" key="8">
    <source>
        <dbReference type="Proteomes" id="UP000030153"/>
    </source>
</evidence>
<dbReference type="PIRSF" id="PIRSF002741">
    <property type="entry name" value="MppA"/>
    <property type="match status" value="1"/>
</dbReference>
<dbReference type="PANTHER" id="PTHR30290:SF9">
    <property type="entry name" value="OLIGOPEPTIDE-BINDING PROTEIN APPA"/>
    <property type="match status" value="1"/>
</dbReference>
<evidence type="ECO:0000256" key="4">
    <source>
        <dbReference type="SAM" id="MobiDB-lite"/>
    </source>
</evidence>
<dbReference type="SUPFAM" id="SSF53850">
    <property type="entry name" value="Periplasmic binding protein-like II"/>
    <property type="match status" value="1"/>
</dbReference>
<dbReference type="eggNOG" id="COG0747">
    <property type="taxonomic scope" value="Bacteria"/>
</dbReference>
<keyword evidence="2" id="KW-0813">Transport</keyword>
<feature type="chain" id="PRO_5038380141" evidence="5">
    <location>
        <begin position="22"/>
        <end position="556"/>
    </location>
</feature>
<comment type="caution">
    <text evidence="7">The sequence shown here is derived from an EMBL/GenBank/DDBJ whole genome shotgun (WGS) entry which is preliminary data.</text>
</comment>